<name>A0AAW1RL31_9CHLO</name>
<dbReference type="Proteomes" id="UP001485043">
    <property type="component" value="Unassembled WGS sequence"/>
</dbReference>
<sequence>MATDVFCHVDIKNKGDRDHGTYDLIRIKKLQAAELACNQPDPFPEFQFHSGPKEHFFNDTWPPELSGLIFEDLQQVIDAAEPFSDAVYEEQLSKIRGWQLEMMYCKPCAPLGRPEPEIAAYEVHCIERGIDLRTGTSMHADMHSQGPPSGSALPAAASAGGTPEAISLLDDDEDESCFLGIQLAVTARQSASLTAGDIALPDGQQGPLVMSSTGKRKRAVNTIDKMFPKLRPAHAPSSVRSPSRKQRHSMGRPAFVTRMYSGSRPLNLLDFVGPVTTLAEQQLLQQPWQRGDSGQKAEVAETFYIPKRPQTSLVCPWPSDPVLKYYWTRTSVSQAECACGSWQELSFRAQLLVYRTSAALSLYRTVKVVGDGHPVLEIHMLPCGHSW</sequence>
<evidence type="ECO:0000256" key="1">
    <source>
        <dbReference type="SAM" id="MobiDB-lite"/>
    </source>
</evidence>
<proteinExistence type="predicted"/>
<feature type="compositionally biased region" description="Low complexity" evidence="1">
    <location>
        <begin position="144"/>
        <end position="159"/>
    </location>
</feature>
<gene>
    <name evidence="2" type="ORF">WJX84_003743</name>
</gene>
<protein>
    <submittedName>
        <fullName evidence="2">Uncharacterized protein</fullName>
    </submittedName>
</protein>
<evidence type="ECO:0000313" key="3">
    <source>
        <dbReference type="Proteomes" id="UP001485043"/>
    </source>
</evidence>
<comment type="caution">
    <text evidence="2">The sequence shown here is derived from an EMBL/GenBank/DDBJ whole genome shotgun (WGS) entry which is preliminary data.</text>
</comment>
<accession>A0AAW1RL31</accession>
<keyword evidence="3" id="KW-1185">Reference proteome</keyword>
<dbReference type="AlphaFoldDB" id="A0AAW1RL31"/>
<feature type="region of interest" description="Disordered" evidence="1">
    <location>
        <begin position="139"/>
        <end position="159"/>
    </location>
</feature>
<dbReference type="EMBL" id="JALJOV010002143">
    <property type="protein sequence ID" value="KAK9833972.1"/>
    <property type="molecule type" value="Genomic_DNA"/>
</dbReference>
<evidence type="ECO:0000313" key="2">
    <source>
        <dbReference type="EMBL" id="KAK9833972.1"/>
    </source>
</evidence>
<organism evidence="2 3">
    <name type="scientific">Apatococcus fuscideae</name>
    <dbReference type="NCBI Taxonomy" id="2026836"/>
    <lineage>
        <taxon>Eukaryota</taxon>
        <taxon>Viridiplantae</taxon>
        <taxon>Chlorophyta</taxon>
        <taxon>core chlorophytes</taxon>
        <taxon>Trebouxiophyceae</taxon>
        <taxon>Chlorellales</taxon>
        <taxon>Chlorellaceae</taxon>
        <taxon>Apatococcus</taxon>
    </lineage>
</organism>
<reference evidence="2 3" key="1">
    <citation type="journal article" date="2024" name="Nat. Commun.">
        <title>Phylogenomics reveals the evolutionary origins of lichenization in chlorophyte algae.</title>
        <authorList>
            <person name="Puginier C."/>
            <person name="Libourel C."/>
            <person name="Otte J."/>
            <person name="Skaloud P."/>
            <person name="Haon M."/>
            <person name="Grisel S."/>
            <person name="Petersen M."/>
            <person name="Berrin J.G."/>
            <person name="Delaux P.M."/>
            <person name="Dal Grande F."/>
            <person name="Keller J."/>
        </authorList>
    </citation>
    <scope>NUCLEOTIDE SEQUENCE [LARGE SCALE GENOMIC DNA]</scope>
    <source>
        <strain evidence="2 3">SAG 2523</strain>
    </source>
</reference>